<evidence type="ECO:0000313" key="3">
    <source>
        <dbReference type="Proteomes" id="UP000575083"/>
    </source>
</evidence>
<dbReference type="RefSeq" id="WP_184862005.1">
    <property type="nucleotide sequence ID" value="NZ_JACHLK010000011.1"/>
</dbReference>
<feature type="region of interest" description="Disordered" evidence="1">
    <location>
        <begin position="672"/>
        <end position="714"/>
    </location>
</feature>
<gene>
    <name evidence="2" type="ORF">HNP48_004929</name>
</gene>
<comment type="caution">
    <text evidence="2">The sequence shown here is derived from an EMBL/GenBank/DDBJ whole genome shotgun (WGS) entry which is preliminary data.</text>
</comment>
<proteinExistence type="predicted"/>
<organism evidence="2 3">
    <name type="scientific">Acidovorax soli</name>
    <dbReference type="NCBI Taxonomy" id="592050"/>
    <lineage>
        <taxon>Bacteria</taxon>
        <taxon>Pseudomonadati</taxon>
        <taxon>Pseudomonadota</taxon>
        <taxon>Betaproteobacteria</taxon>
        <taxon>Burkholderiales</taxon>
        <taxon>Comamonadaceae</taxon>
        <taxon>Acidovorax</taxon>
    </lineage>
</organism>
<protein>
    <submittedName>
        <fullName evidence="2">Uncharacterized protein</fullName>
    </submittedName>
</protein>
<dbReference type="AlphaFoldDB" id="A0A7X0PHU6"/>
<accession>A0A7X0PHU6</accession>
<sequence>MNLFKLAWPGAADDQEDVSEQQVITSAQAWRGAGGGRGATSGMRLDTDSGQREWAVEQEVQRLAAINPASRERLRALAEFNLAQPAIEVKPVDREAQYMARGYAPADAAANARFDASLEQRLNARAHKVRPDAATGERIVQHYNPNSERERVAAEAKEMRAQRADARQRAAAQEMPSVVRGLAQGAAGLYATSMGTIGLAGELTGNEDLRDWGLEGYRETMRGVNNIRLAPTFTGIRSTGDAVEWALENSGYAGFQAATTILSAGMGGLIANTLGKKALGEAVGIALNSTVQTFGSVYGEAAEEARRTGKPLDLPAMLAGATVSTAIDTLADRIGLNALSTQTFKGNALERLGKSVGTQMAVQGGTEAVQRVPEELGAGRAPFREGTGVQYVDDFAAGALFGAHAGTVGGLRGGEPKGATTQHGAHKADVPVVGEQHTTPMPPVHAEQASALREDLLVPSDLPPDRALGGAKRANPPAAQGGSELAMASEPAAHLAQPTMDTQGDSAQAGQAQGLASPLAAAVLKVETQPTGTLAVTGDPAVVRDALLQAGVAAEDVFPGSRGALVAPRSADRARDALSSFSTAQPQGEPPLPIPGAGTHFPQVPSPTSAPPGLHIALLDKGSLSIAGDNPAALLLRLQRGGISAAELIQMGGRVLVAPSSANKARLLLAEPDTPARPGSGLGANTTSPNENGHEKAGQPVPGGLPPSPASDADFAEEVGANAGSATDVQPKPGRYGGNMQWLKRDLARQAKIPDHIDLNKPDNVWGMAGEDLLTYYRLQGFDGTRRQPGKGQSGKAFVYVLQGHPELQEVEYHPGGGRHRAEYYKFLRHDGSEVKIINERYVPRTIKSGTVFFGVNGRRLSWDGEIWVFE</sequence>
<feature type="region of interest" description="Disordered" evidence="1">
    <location>
        <begin position="576"/>
        <end position="609"/>
    </location>
</feature>
<name>A0A7X0PHU6_9BURK</name>
<evidence type="ECO:0000256" key="1">
    <source>
        <dbReference type="SAM" id="MobiDB-lite"/>
    </source>
</evidence>
<reference evidence="2 3" key="1">
    <citation type="submission" date="2020-08" db="EMBL/GenBank/DDBJ databases">
        <title>Functional genomics of gut bacteria from endangered species of beetles.</title>
        <authorList>
            <person name="Carlos-Shanley C."/>
        </authorList>
    </citation>
    <scope>NUCLEOTIDE SEQUENCE [LARGE SCALE GENOMIC DNA]</scope>
    <source>
        <strain evidence="2 3">S00198</strain>
    </source>
</reference>
<dbReference type="Proteomes" id="UP000575083">
    <property type="component" value="Unassembled WGS sequence"/>
</dbReference>
<keyword evidence="3" id="KW-1185">Reference proteome</keyword>
<evidence type="ECO:0000313" key="2">
    <source>
        <dbReference type="EMBL" id="MBB6562220.1"/>
    </source>
</evidence>
<dbReference type="EMBL" id="JACHLK010000011">
    <property type="protein sequence ID" value="MBB6562220.1"/>
    <property type="molecule type" value="Genomic_DNA"/>
</dbReference>
<feature type="region of interest" description="Disordered" evidence="1">
    <location>
        <begin position="459"/>
        <end position="506"/>
    </location>
</feature>